<protein>
    <submittedName>
        <fullName evidence="4">NAD(P)H dehydrogenase (Quinone)</fullName>
    </submittedName>
</protein>
<accession>D5BL94</accession>
<dbReference type="EMBL" id="CP001650">
    <property type="protein sequence ID" value="ADF54020.1"/>
    <property type="molecule type" value="Genomic_DNA"/>
</dbReference>
<feature type="domain" description="Flavodoxin-like fold" evidence="3">
    <location>
        <begin position="15"/>
        <end position="199"/>
    </location>
</feature>
<gene>
    <name evidence="4" type="ordered locus">ZPR_3710</name>
</gene>
<dbReference type="Proteomes" id="UP000001654">
    <property type="component" value="Chromosome"/>
</dbReference>
<dbReference type="PANTHER" id="PTHR10204:SF34">
    <property type="entry name" value="NAD(P)H DEHYDROGENASE [QUINONE] 1 ISOFORM 1"/>
    <property type="match status" value="1"/>
</dbReference>
<evidence type="ECO:0000313" key="5">
    <source>
        <dbReference type="Proteomes" id="UP000001654"/>
    </source>
</evidence>
<dbReference type="GO" id="GO:0003955">
    <property type="term" value="F:NAD(P)H dehydrogenase (quinone) activity"/>
    <property type="evidence" value="ECO:0007669"/>
    <property type="project" value="TreeGrafter"/>
</dbReference>
<evidence type="ECO:0000259" key="3">
    <source>
        <dbReference type="Pfam" id="PF02525"/>
    </source>
</evidence>
<dbReference type="Gene3D" id="3.40.50.360">
    <property type="match status" value="1"/>
</dbReference>
<dbReference type="Pfam" id="PF02525">
    <property type="entry name" value="Flavodoxin_2"/>
    <property type="match status" value="1"/>
</dbReference>
<dbReference type="PANTHER" id="PTHR10204">
    <property type="entry name" value="NAD P H OXIDOREDUCTASE-RELATED"/>
    <property type="match status" value="1"/>
</dbReference>
<dbReference type="HOGENOM" id="CLU_058643_1_0_10"/>
<evidence type="ECO:0000313" key="4">
    <source>
        <dbReference type="EMBL" id="ADF54020.1"/>
    </source>
</evidence>
<keyword evidence="2" id="KW-0560">Oxidoreductase</keyword>
<dbReference type="InterPro" id="IPR051545">
    <property type="entry name" value="NAD(P)H_dehydrogenase_qn"/>
</dbReference>
<keyword evidence="5" id="KW-1185">Reference proteome</keyword>
<dbReference type="GO" id="GO:0005829">
    <property type="term" value="C:cytosol"/>
    <property type="evidence" value="ECO:0007669"/>
    <property type="project" value="TreeGrafter"/>
</dbReference>
<name>D5BL94_ZUNPS</name>
<sequence>MSVVLHQRKKDMKNKQVLIINGHPDQESFNSALAAAYQKGAKESNASVNLLNIRELDFNPNLQFGYRKRVSLEPDLLSSIEKIKAADHLVWVFPMWWYGYPALMKGFIDRTFLPGIMFDYEPGKSVPKKLLKGKTARIIMTADTPKWYDRLFMKSPALNQFKKGTLQFCGVNPVKVSYIAPIKSSSEEFRKKYLSKIEQLGKNNK</sequence>
<dbReference type="InterPro" id="IPR029039">
    <property type="entry name" value="Flavoprotein-like_sf"/>
</dbReference>
<proteinExistence type="inferred from homology"/>
<organism evidence="4 5">
    <name type="scientific">Zunongwangia profunda (strain DSM 18752 / CCTCC AB 206139 / SM-A87)</name>
    <name type="common">Wangia profunda</name>
    <dbReference type="NCBI Taxonomy" id="655815"/>
    <lineage>
        <taxon>Bacteria</taxon>
        <taxon>Pseudomonadati</taxon>
        <taxon>Bacteroidota</taxon>
        <taxon>Flavobacteriia</taxon>
        <taxon>Flavobacteriales</taxon>
        <taxon>Flavobacteriaceae</taxon>
        <taxon>Zunongwangia</taxon>
    </lineage>
</organism>
<dbReference type="AlphaFoldDB" id="D5BL94"/>
<evidence type="ECO:0000256" key="2">
    <source>
        <dbReference type="ARBA" id="ARBA00023002"/>
    </source>
</evidence>
<dbReference type="STRING" id="655815.ZPR_3710"/>
<dbReference type="SUPFAM" id="SSF52218">
    <property type="entry name" value="Flavoproteins"/>
    <property type="match status" value="1"/>
</dbReference>
<reference evidence="4 5" key="1">
    <citation type="journal article" date="2010" name="BMC Genomics">
        <title>The complete genome of Zunongwangia profunda SM-A87 reveals its adaptation to the deep-sea environment and ecological role in sedimentary organic nitrogen degradation.</title>
        <authorList>
            <person name="Qin Q.L."/>
            <person name="Zhang X.Y."/>
            <person name="Wang X.M."/>
            <person name="Liu G.M."/>
            <person name="Chen X.L."/>
            <person name="Xie B.B."/>
            <person name="Dang H.Y."/>
            <person name="Zhou B.C."/>
            <person name="Yu J."/>
            <person name="Zhang Y.Z."/>
        </authorList>
    </citation>
    <scope>NUCLEOTIDE SEQUENCE [LARGE SCALE GENOMIC DNA]</scope>
    <source>
        <strain evidence="5">DSM 18752 / CCTCC AB 206139 / SM-A87</strain>
    </source>
</reference>
<dbReference type="KEGG" id="zpr:ZPR_3710"/>
<evidence type="ECO:0000256" key="1">
    <source>
        <dbReference type="ARBA" id="ARBA00006252"/>
    </source>
</evidence>
<comment type="similarity">
    <text evidence="1">Belongs to the NAD(P)H dehydrogenase (quinone) family.</text>
</comment>
<dbReference type="eggNOG" id="COG2249">
    <property type="taxonomic scope" value="Bacteria"/>
</dbReference>
<dbReference type="InterPro" id="IPR003680">
    <property type="entry name" value="Flavodoxin_fold"/>
</dbReference>